<dbReference type="Proteomes" id="UP001060336">
    <property type="component" value="Chromosome"/>
</dbReference>
<feature type="transmembrane region" description="Helical" evidence="2">
    <location>
        <begin position="460"/>
        <end position="487"/>
    </location>
</feature>
<dbReference type="Gene3D" id="1.20.1640.10">
    <property type="entry name" value="Multidrug efflux transporter AcrB transmembrane domain"/>
    <property type="match status" value="2"/>
</dbReference>
<dbReference type="InterPro" id="IPR001036">
    <property type="entry name" value="Acrflvin-R"/>
</dbReference>
<feature type="transmembrane region" description="Helical" evidence="2">
    <location>
        <begin position="1001"/>
        <end position="1023"/>
    </location>
</feature>
<dbReference type="Pfam" id="PF00873">
    <property type="entry name" value="ACR_tran"/>
    <property type="match status" value="1"/>
</dbReference>
<dbReference type="PANTHER" id="PTHR32063">
    <property type="match status" value="1"/>
</dbReference>
<evidence type="ECO:0000256" key="2">
    <source>
        <dbReference type="SAM" id="Phobius"/>
    </source>
</evidence>
<keyword evidence="2" id="KW-0472">Membrane</keyword>
<dbReference type="SUPFAM" id="SSF82693">
    <property type="entry name" value="Multidrug efflux transporter AcrB pore domain, PN1, PN2, PC1 and PC2 subdomains"/>
    <property type="match status" value="2"/>
</dbReference>
<name>A0A9J7APU3_9PROT</name>
<dbReference type="AlphaFoldDB" id="A0A9J7APU3"/>
<dbReference type="SUPFAM" id="SSF82714">
    <property type="entry name" value="Multidrug efflux transporter AcrB TolC docking domain, DN and DC subdomains"/>
    <property type="match status" value="2"/>
</dbReference>
<dbReference type="Gene3D" id="3.30.70.1430">
    <property type="entry name" value="Multidrug efflux transporter AcrB pore domain"/>
    <property type="match status" value="2"/>
</dbReference>
<feature type="transmembrane region" description="Helical" evidence="2">
    <location>
        <begin position="858"/>
        <end position="879"/>
    </location>
</feature>
<dbReference type="SUPFAM" id="SSF82866">
    <property type="entry name" value="Multidrug efflux transporter AcrB transmembrane domain"/>
    <property type="match status" value="2"/>
</dbReference>
<dbReference type="GO" id="GO:0005886">
    <property type="term" value="C:plasma membrane"/>
    <property type="evidence" value="ECO:0007669"/>
    <property type="project" value="TreeGrafter"/>
</dbReference>
<reference evidence="3" key="1">
    <citation type="submission" date="2022-08" db="EMBL/GenBank/DDBJ databases">
        <title>Nisaea acidiphila sp. nov., isolated from a marine algal debris and emended description of the genus Nisaea Urios et al. 2008.</title>
        <authorList>
            <person name="Kwon K."/>
        </authorList>
    </citation>
    <scope>NUCLEOTIDE SEQUENCE</scope>
    <source>
        <strain evidence="3">MEBiC11861</strain>
    </source>
</reference>
<sequence>MHALIDAALHRSRTTLMVLLLILISGSVAYVTIPKEADPDVNIPIIYVSLHHDGISPEDAERLLLKPMETELRSIEGVKEMRATAYEGGANVTLEFTAGFDADQALTDVREKVDIAKPELPEDADEPTVHEVNVSLFPILVVTLSGELPERTMLHLARNLRDEIEGISTVLEAKLRGEREELVEIVIDPLRLDSYNIDAAAVLEIVARSNQLVAAGTLDTGNGRFPIKVPGLYESLGDILDQPIKTNGDAVVRVRDIAHVERGFKDRESHARLDGKPAIGIEVTKRIGENVIETVENVRKIVAETQKAWPEGVTVTFSQDKSGQIRTMLTDLRNNVLSAILLVMIVIVGALGYRSAGLVGVAIPGSFLLGILTLSSLGLTVNIVVLFSLILAVGMLVDGAIVVTEFADRKMSEGLDRRSAYAAAAKRMAWPIIASTATTLAAFLPLLFWPGVVGEFMKFLPITLIATLSASLLMALIFVPALGAIIGKAGAQSDESREALAAMEDGDLGKVKGFTGGYLRVLRAALRHPGKVLAGAALLLVGVQWYYATHGNGVEFFPDVEPDNAMIHVHARGNMSTAEKARLVFQIEKEVLEVGGFKSVYTYVGDKEGGSGGGQDVAEDVIGTIQVEFDDWGNRQPADDILADISERARAYPGVIVEPAKEQGGPPTGKPVQVQLRSHYPDRLTEAAAMVREQFDRMEGLLNIEDDRHIPGIEWQIAVDRAQAAKFGADVALIGSYVQLVTRGLKISDYRPNDSDEEIDIVVRYPRPFRRLDQFLAIRMKTDMGLVPLRNFVSWGAQDKVGTIKRSDARQVMAVKADVLPGVLADDKVQELTEWLGTVELPDGVTYKFKGEDEEQKAAQAFLGKAFGVALFIMAIVLVTQFNSFYSAFLILSAVIMSTIGVMIGLMVTGQPFGIVMSGIGVIALAGIVVNNNIVLIDTFDALKTTTADATEAILRTGAQRLRPVMLTTITTMLGLLPMVFQTNIDLFTREISVGAPSTQWWVGLSSAIVFGMGFATVLTLIVTPSALQVRANFQSWRAARRARKAGMEPDHPYSGDGIANAVE</sequence>
<dbReference type="KEGG" id="naci:NUH88_17470"/>
<feature type="transmembrane region" description="Helical" evidence="2">
    <location>
        <begin position="964"/>
        <end position="981"/>
    </location>
</feature>
<gene>
    <name evidence="3" type="ORF">NUH88_17470</name>
</gene>
<proteinExistence type="predicted"/>
<evidence type="ECO:0000256" key="1">
    <source>
        <dbReference type="SAM" id="MobiDB-lite"/>
    </source>
</evidence>
<keyword evidence="2" id="KW-1133">Transmembrane helix</keyword>
<keyword evidence="4" id="KW-1185">Reference proteome</keyword>
<evidence type="ECO:0000313" key="4">
    <source>
        <dbReference type="Proteomes" id="UP001060336"/>
    </source>
</evidence>
<feature type="transmembrane region" description="Helical" evidence="2">
    <location>
        <begin position="358"/>
        <end position="377"/>
    </location>
</feature>
<feature type="region of interest" description="Disordered" evidence="1">
    <location>
        <begin position="1045"/>
        <end position="1064"/>
    </location>
</feature>
<dbReference type="RefSeq" id="WP_257767706.1">
    <property type="nucleotide sequence ID" value="NZ_CP102480.1"/>
</dbReference>
<feature type="transmembrane region" description="Helical" evidence="2">
    <location>
        <begin position="886"/>
        <end position="907"/>
    </location>
</feature>
<feature type="transmembrane region" description="Helical" evidence="2">
    <location>
        <begin position="530"/>
        <end position="548"/>
    </location>
</feature>
<accession>A0A9J7APU3</accession>
<dbReference type="Gene3D" id="3.30.70.1320">
    <property type="entry name" value="Multidrug efflux transporter AcrB pore domain like"/>
    <property type="match status" value="1"/>
</dbReference>
<dbReference type="InterPro" id="IPR027463">
    <property type="entry name" value="AcrB_DN_DC_subdom"/>
</dbReference>
<dbReference type="PRINTS" id="PR00702">
    <property type="entry name" value="ACRIFLAVINRP"/>
</dbReference>
<dbReference type="Gene3D" id="3.30.2090.10">
    <property type="entry name" value="Multidrug efflux transporter AcrB TolC docking domain, DN and DC subdomains"/>
    <property type="match status" value="2"/>
</dbReference>
<feature type="transmembrane region" description="Helical" evidence="2">
    <location>
        <begin position="336"/>
        <end position="353"/>
    </location>
</feature>
<feature type="transmembrane region" description="Helical" evidence="2">
    <location>
        <begin position="383"/>
        <end position="407"/>
    </location>
</feature>
<protein>
    <submittedName>
        <fullName evidence="3">Efflux RND transporter permease subunit</fullName>
    </submittedName>
</protein>
<dbReference type="GO" id="GO:0042910">
    <property type="term" value="F:xenobiotic transmembrane transporter activity"/>
    <property type="evidence" value="ECO:0007669"/>
    <property type="project" value="TreeGrafter"/>
</dbReference>
<dbReference type="Gene3D" id="3.30.70.1440">
    <property type="entry name" value="Multidrug efflux transporter AcrB pore domain"/>
    <property type="match status" value="1"/>
</dbReference>
<organism evidence="3 4">
    <name type="scientific">Nisaea acidiphila</name>
    <dbReference type="NCBI Taxonomy" id="1862145"/>
    <lineage>
        <taxon>Bacteria</taxon>
        <taxon>Pseudomonadati</taxon>
        <taxon>Pseudomonadota</taxon>
        <taxon>Alphaproteobacteria</taxon>
        <taxon>Rhodospirillales</taxon>
        <taxon>Thalassobaculaceae</taxon>
        <taxon>Nisaea</taxon>
    </lineage>
</organism>
<evidence type="ECO:0000313" key="3">
    <source>
        <dbReference type="EMBL" id="UUX49182.1"/>
    </source>
</evidence>
<dbReference type="EMBL" id="CP102480">
    <property type="protein sequence ID" value="UUX49182.1"/>
    <property type="molecule type" value="Genomic_DNA"/>
</dbReference>
<feature type="transmembrane region" description="Helical" evidence="2">
    <location>
        <begin position="913"/>
        <end position="934"/>
    </location>
</feature>
<keyword evidence="2" id="KW-0812">Transmembrane</keyword>
<dbReference type="PANTHER" id="PTHR32063:SF0">
    <property type="entry name" value="SWARMING MOTILITY PROTEIN SWRC"/>
    <property type="match status" value="1"/>
</dbReference>
<feature type="transmembrane region" description="Helical" evidence="2">
    <location>
        <begin position="428"/>
        <end position="448"/>
    </location>
</feature>